<reference evidence="1 2" key="1">
    <citation type="submission" date="2020-07" db="EMBL/GenBank/DDBJ databases">
        <title>Roseicoccus Jingziensis gen. nov., sp. nov., isolated from coastal seawater.</title>
        <authorList>
            <person name="Feng X."/>
        </authorList>
    </citation>
    <scope>NUCLEOTIDE SEQUENCE [LARGE SCALE GENOMIC DNA]</scope>
    <source>
        <strain evidence="1 2">N1E253</strain>
    </source>
</reference>
<comment type="caution">
    <text evidence="1">The sequence shown here is derived from an EMBL/GenBank/DDBJ whole genome shotgun (WGS) entry which is preliminary data.</text>
</comment>
<protein>
    <submittedName>
        <fullName evidence="1">Zinc ribbon domain-containing protein</fullName>
    </submittedName>
</protein>
<gene>
    <name evidence="1" type="ORF">HW115_19525</name>
</gene>
<dbReference type="AlphaFoldDB" id="A0A851GL11"/>
<dbReference type="RefSeq" id="WP_178935344.1">
    <property type="nucleotide sequence ID" value="NZ_JACBAZ010000053.1"/>
</dbReference>
<proteinExistence type="predicted"/>
<dbReference type="EMBL" id="JACBAZ010000053">
    <property type="protein sequence ID" value="NWK57819.1"/>
    <property type="molecule type" value="Genomic_DNA"/>
</dbReference>
<sequence length="117" mass="13179">MWNILQEMRINENQRRNDSIESDIRRSGGDLADLQRQVDKMALVNQALYELLRDRTGITDEDLRRKIRDIDKRDGAEDGKIKASPLRCPKCGGAVTVGALSCQTCGATVAPKYPFEK</sequence>
<organism evidence="1 2">
    <name type="scientific">Oceaniferula marina</name>
    <dbReference type="NCBI Taxonomy" id="2748318"/>
    <lineage>
        <taxon>Bacteria</taxon>
        <taxon>Pseudomonadati</taxon>
        <taxon>Verrucomicrobiota</taxon>
        <taxon>Verrucomicrobiia</taxon>
        <taxon>Verrucomicrobiales</taxon>
        <taxon>Verrucomicrobiaceae</taxon>
        <taxon>Oceaniferula</taxon>
    </lineage>
</organism>
<keyword evidence="2" id="KW-1185">Reference proteome</keyword>
<dbReference type="Proteomes" id="UP000557872">
    <property type="component" value="Unassembled WGS sequence"/>
</dbReference>
<accession>A0A851GL11</accession>
<evidence type="ECO:0000313" key="2">
    <source>
        <dbReference type="Proteomes" id="UP000557872"/>
    </source>
</evidence>
<evidence type="ECO:0000313" key="1">
    <source>
        <dbReference type="EMBL" id="NWK57819.1"/>
    </source>
</evidence>
<name>A0A851GL11_9BACT</name>